<dbReference type="GO" id="GO:0006261">
    <property type="term" value="P:DNA-templated DNA replication"/>
    <property type="evidence" value="ECO:0007669"/>
    <property type="project" value="InterPro"/>
</dbReference>
<gene>
    <name evidence="1" type="ORF">Q8A67_019035</name>
</gene>
<dbReference type="InterPro" id="IPR016266">
    <property type="entry name" value="POLE2"/>
</dbReference>
<dbReference type="AlphaFoldDB" id="A0AA88TDD9"/>
<dbReference type="Proteomes" id="UP001187343">
    <property type="component" value="Unassembled WGS sequence"/>
</dbReference>
<proteinExistence type="predicted"/>
<dbReference type="PANTHER" id="PTHR12708">
    <property type="entry name" value="DNA POLYMERASE EPSILON SUBUNIT B"/>
    <property type="match status" value="1"/>
</dbReference>
<name>A0AA88TDD9_9TELE</name>
<evidence type="ECO:0000313" key="1">
    <source>
        <dbReference type="EMBL" id="KAK2878244.1"/>
    </source>
</evidence>
<dbReference type="GO" id="GO:0042276">
    <property type="term" value="P:error-prone translesion synthesis"/>
    <property type="evidence" value="ECO:0007669"/>
    <property type="project" value="TreeGrafter"/>
</dbReference>
<keyword evidence="2" id="KW-1185">Reference proteome</keyword>
<comment type="caution">
    <text evidence="1">The sequence shown here is derived from an EMBL/GenBank/DDBJ whole genome shotgun (WGS) entry which is preliminary data.</text>
</comment>
<protein>
    <submittedName>
        <fullName evidence="1">Uncharacterized protein</fullName>
    </submittedName>
</protein>
<evidence type="ECO:0000313" key="2">
    <source>
        <dbReference type="Proteomes" id="UP001187343"/>
    </source>
</evidence>
<dbReference type="GO" id="GO:0003677">
    <property type="term" value="F:DNA binding"/>
    <property type="evidence" value="ECO:0007669"/>
    <property type="project" value="InterPro"/>
</dbReference>
<dbReference type="PANTHER" id="PTHR12708:SF0">
    <property type="entry name" value="DNA POLYMERASE EPSILON SUBUNIT 2"/>
    <property type="match status" value="1"/>
</dbReference>
<sequence>MINDFRLLCHAAHLLHILWEFLFGSVRQKPAPNAQSCLQILLKHLLISFVNILAFTTGHLTPLPLYVCPVYWAYDYTLRVYPLPDVIVFADKYEPFNGSFPRSGFSFKEDSKLQGL</sequence>
<dbReference type="GO" id="GO:0008622">
    <property type="term" value="C:epsilon DNA polymerase complex"/>
    <property type="evidence" value="ECO:0007669"/>
    <property type="project" value="InterPro"/>
</dbReference>
<accession>A0AA88TDD9</accession>
<organism evidence="1 2">
    <name type="scientific">Cirrhinus molitorella</name>
    <name type="common">mud carp</name>
    <dbReference type="NCBI Taxonomy" id="172907"/>
    <lineage>
        <taxon>Eukaryota</taxon>
        <taxon>Metazoa</taxon>
        <taxon>Chordata</taxon>
        <taxon>Craniata</taxon>
        <taxon>Vertebrata</taxon>
        <taxon>Euteleostomi</taxon>
        <taxon>Actinopterygii</taxon>
        <taxon>Neopterygii</taxon>
        <taxon>Teleostei</taxon>
        <taxon>Ostariophysi</taxon>
        <taxon>Cypriniformes</taxon>
        <taxon>Cyprinidae</taxon>
        <taxon>Labeoninae</taxon>
        <taxon>Labeonini</taxon>
        <taxon>Cirrhinus</taxon>
    </lineage>
</organism>
<reference evidence="1" key="1">
    <citation type="submission" date="2023-08" db="EMBL/GenBank/DDBJ databases">
        <title>Chromosome-level Genome Assembly of mud carp (Cirrhinus molitorella).</title>
        <authorList>
            <person name="Liu H."/>
        </authorList>
    </citation>
    <scope>NUCLEOTIDE SEQUENCE</scope>
    <source>
        <strain evidence="1">Prfri</strain>
        <tissue evidence="1">Muscle</tissue>
    </source>
</reference>
<dbReference type="EMBL" id="JAUYZG010000019">
    <property type="protein sequence ID" value="KAK2878244.1"/>
    <property type="molecule type" value="Genomic_DNA"/>
</dbReference>